<protein>
    <submittedName>
        <fullName evidence="1">Uncharacterized protein</fullName>
    </submittedName>
</protein>
<dbReference type="EMBL" id="CAKOGL010000004">
    <property type="protein sequence ID" value="CAH2085773.1"/>
    <property type="molecule type" value="Genomic_DNA"/>
</dbReference>
<sequence length="124" mass="14197">MPRKKIYDTVYSSGESLDEDQPLATLKTKNQTDQTAVCVKVRSERKIQYTYAKVAKSTVDEEGDVLIMFLKTVDDSGRLFKLVENDVSDVPFDDLLKILPAPNVIKKGNRQYFQFEEPLSVFEK</sequence>
<name>A0AAU9TI31_EUPED</name>
<evidence type="ECO:0000313" key="1">
    <source>
        <dbReference type="EMBL" id="CAH2085773.1"/>
    </source>
</evidence>
<gene>
    <name evidence="1" type="ORF">EEDITHA_LOCUS2216</name>
</gene>
<dbReference type="Proteomes" id="UP001153954">
    <property type="component" value="Unassembled WGS sequence"/>
</dbReference>
<accession>A0AAU9TI31</accession>
<proteinExistence type="predicted"/>
<organism evidence="1 2">
    <name type="scientific">Euphydryas editha</name>
    <name type="common">Edith's checkerspot</name>
    <dbReference type="NCBI Taxonomy" id="104508"/>
    <lineage>
        <taxon>Eukaryota</taxon>
        <taxon>Metazoa</taxon>
        <taxon>Ecdysozoa</taxon>
        <taxon>Arthropoda</taxon>
        <taxon>Hexapoda</taxon>
        <taxon>Insecta</taxon>
        <taxon>Pterygota</taxon>
        <taxon>Neoptera</taxon>
        <taxon>Endopterygota</taxon>
        <taxon>Lepidoptera</taxon>
        <taxon>Glossata</taxon>
        <taxon>Ditrysia</taxon>
        <taxon>Papilionoidea</taxon>
        <taxon>Nymphalidae</taxon>
        <taxon>Nymphalinae</taxon>
        <taxon>Euphydryas</taxon>
    </lineage>
</organism>
<evidence type="ECO:0000313" key="2">
    <source>
        <dbReference type="Proteomes" id="UP001153954"/>
    </source>
</evidence>
<comment type="caution">
    <text evidence="1">The sequence shown here is derived from an EMBL/GenBank/DDBJ whole genome shotgun (WGS) entry which is preliminary data.</text>
</comment>
<keyword evidence="2" id="KW-1185">Reference proteome</keyword>
<dbReference type="AlphaFoldDB" id="A0AAU9TI31"/>
<reference evidence="1" key="1">
    <citation type="submission" date="2022-03" db="EMBL/GenBank/DDBJ databases">
        <authorList>
            <person name="Tunstrom K."/>
        </authorList>
    </citation>
    <scope>NUCLEOTIDE SEQUENCE</scope>
</reference>